<dbReference type="SUPFAM" id="SSF52283">
    <property type="entry name" value="Formate/glycerate dehydrogenase catalytic domain-like"/>
    <property type="match status" value="1"/>
</dbReference>
<dbReference type="PROSITE" id="PS00671">
    <property type="entry name" value="D_2_HYDROXYACID_DH_3"/>
    <property type="match status" value="1"/>
</dbReference>
<dbReference type="InterPro" id="IPR006140">
    <property type="entry name" value="D-isomer_DH_NAD-bd"/>
</dbReference>
<dbReference type="InterPro" id="IPR036291">
    <property type="entry name" value="NAD(P)-bd_dom_sf"/>
</dbReference>
<dbReference type="SUPFAM" id="SSF51735">
    <property type="entry name" value="NAD(P)-binding Rossmann-fold domains"/>
    <property type="match status" value="1"/>
</dbReference>
<comment type="caution">
    <text evidence="5">The sequence shown here is derived from an EMBL/GenBank/DDBJ whole genome shotgun (WGS) entry which is preliminary data.</text>
</comment>
<accession>A0ABP8H5E1</accession>
<protein>
    <submittedName>
        <fullName evidence="5">2-hydroxyacid dehydrogenase</fullName>
    </submittedName>
</protein>
<name>A0ABP8H5E1_9BACT</name>
<dbReference type="Gene3D" id="3.40.50.720">
    <property type="entry name" value="NAD(P)-binding Rossmann-like Domain"/>
    <property type="match status" value="2"/>
</dbReference>
<dbReference type="PANTHER" id="PTHR43026:SF1">
    <property type="entry name" value="2-HYDROXYACID DEHYDROGENASE HOMOLOG 1-RELATED"/>
    <property type="match status" value="1"/>
</dbReference>
<dbReference type="Proteomes" id="UP001501725">
    <property type="component" value="Unassembled WGS sequence"/>
</dbReference>
<keyword evidence="2" id="KW-0560">Oxidoreductase</keyword>
<proteinExistence type="inferred from homology"/>
<gene>
    <name evidence="5" type="ORF">GCM10023184_28860</name>
</gene>
<dbReference type="InterPro" id="IPR029752">
    <property type="entry name" value="D-isomer_DH_CS1"/>
</dbReference>
<keyword evidence="3" id="KW-0520">NAD</keyword>
<dbReference type="InterPro" id="IPR029753">
    <property type="entry name" value="D-isomer_DH_CS"/>
</dbReference>
<evidence type="ECO:0000313" key="6">
    <source>
        <dbReference type="Proteomes" id="UP001501725"/>
    </source>
</evidence>
<reference evidence="6" key="1">
    <citation type="journal article" date="2019" name="Int. J. Syst. Evol. Microbiol.">
        <title>The Global Catalogue of Microorganisms (GCM) 10K type strain sequencing project: providing services to taxonomists for standard genome sequencing and annotation.</title>
        <authorList>
            <consortium name="The Broad Institute Genomics Platform"/>
            <consortium name="The Broad Institute Genome Sequencing Center for Infectious Disease"/>
            <person name="Wu L."/>
            <person name="Ma J."/>
        </authorList>
    </citation>
    <scope>NUCLEOTIDE SEQUENCE [LARGE SCALE GENOMIC DNA]</scope>
    <source>
        <strain evidence="6">JCM 17919</strain>
    </source>
</reference>
<dbReference type="PROSITE" id="PS00065">
    <property type="entry name" value="D_2_HYDROXYACID_DH_1"/>
    <property type="match status" value="1"/>
</dbReference>
<dbReference type="InterPro" id="IPR058205">
    <property type="entry name" value="D-LDH-like"/>
</dbReference>
<evidence type="ECO:0000313" key="5">
    <source>
        <dbReference type="EMBL" id="GAA4334635.1"/>
    </source>
</evidence>
<dbReference type="Pfam" id="PF02826">
    <property type="entry name" value="2-Hacid_dh_C"/>
    <property type="match status" value="1"/>
</dbReference>
<organism evidence="5 6">
    <name type="scientific">Flaviaesturariibacter amylovorans</name>
    <dbReference type="NCBI Taxonomy" id="1084520"/>
    <lineage>
        <taxon>Bacteria</taxon>
        <taxon>Pseudomonadati</taxon>
        <taxon>Bacteroidota</taxon>
        <taxon>Chitinophagia</taxon>
        <taxon>Chitinophagales</taxon>
        <taxon>Chitinophagaceae</taxon>
        <taxon>Flaviaestuariibacter</taxon>
    </lineage>
</organism>
<evidence type="ECO:0000259" key="4">
    <source>
        <dbReference type="Pfam" id="PF02826"/>
    </source>
</evidence>
<comment type="similarity">
    <text evidence="1">Belongs to the D-isomer specific 2-hydroxyacid dehydrogenase family.</text>
</comment>
<keyword evidence="6" id="KW-1185">Reference proteome</keyword>
<evidence type="ECO:0000256" key="1">
    <source>
        <dbReference type="ARBA" id="ARBA00005854"/>
    </source>
</evidence>
<evidence type="ECO:0000256" key="2">
    <source>
        <dbReference type="ARBA" id="ARBA00023002"/>
    </source>
</evidence>
<evidence type="ECO:0000256" key="3">
    <source>
        <dbReference type="ARBA" id="ARBA00023027"/>
    </source>
</evidence>
<dbReference type="RefSeq" id="WP_345256459.1">
    <property type="nucleotide sequence ID" value="NZ_BAABGY010000008.1"/>
</dbReference>
<dbReference type="EMBL" id="BAABGY010000008">
    <property type="protein sequence ID" value="GAA4334635.1"/>
    <property type="molecule type" value="Genomic_DNA"/>
</dbReference>
<feature type="domain" description="D-isomer specific 2-hydroxyacid dehydrogenase NAD-binding" evidence="4">
    <location>
        <begin position="117"/>
        <end position="257"/>
    </location>
</feature>
<sequence>MTPSDKRMRVLFYSSRKHELPVLQRGCPIEIEAIFCEDRLTEATAHLAGGYDAICLFTSDDASAGVVEKLAAEGVRYIALRSAGYDHVDLAAAASAGIRVCRVPAYSPAAVAEHALLLALALLRRLPLAHQQVHLQNFSLHHLVGRELGSLTVGVIGTGAIGGTFARLLTGFGCTVLAFDVAPDRKLEADTGLQYADLNTVLRYADLIALHVPLNRDTQHLVNSASLARMKRGVVLINTARGGLVDTEALLEALSSG</sequence>
<dbReference type="PANTHER" id="PTHR43026">
    <property type="entry name" value="2-HYDROXYACID DEHYDROGENASE HOMOLOG 1-RELATED"/>
    <property type="match status" value="1"/>
</dbReference>